<dbReference type="InterPro" id="IPR051450">
    <property type="entry name" value="Gfo/Idh/MocA_Oxidoreductases"/>
</dbReference>
<comment type="caution">
    <text evidence="4">The sequence shown here is derived from an EMBL/GenBank/DDBJ whole genome shotgun (WGS) entry which is preliminary data.</text>
</comment>
<dbReference type="PANTHER" id="PTHR43377">
    <property type="entry name" value="BILIVERDIN REDUCTASE A"/>
    <property type="match status" value="1"/>
</dbReference>
<evidence type="ECO:0000313" key="4">
    <source>
        <dbReference type="EMBL" id="TMJ10009.1"/>
    </source>
</evidence>
<dbReference type="Pfam" id="PF02894">
    <property type="entry name" value="GFO_IDH_MocA_C"/>
    <property type="match status" value="1"/>
</dbReference>
<dbReference type="EMBL" id="VBAI01000137">
    <property type="protein sequence ID" value="TMJ10009.1"/>
    <property type="molecule type" value="Genomic_DNA"/>
</dbReference>
<evidence type="ECO:0000313" key="5">
    <source>
        <dbReference type="Proteomes" id="UP000315217"/>
    </source>
</evidence>
<dbReference type="InterPro" id="IPR004104">
    <property type="entry name" value="Gfo/Idh/MocA-like_OxRdtase_C"/>
</dbReference>
<dbReference type="AlphaFoldDB" id="A0A537LPR6"/>
<evidence type="ECO:0000259" key="3">
    <source>
        <dbReference type="Pfam" id="PF02894"/>
    </source>
</evidence>
<protein>
    <submittedName>
        <fullName evidence="4">Gfo/Idh/MocA family oxidoreductase</fullName>
    </submittedName>
</protein>
<gene>
    <name evidence="4" type="ORF">E6G98_08260</name>
</gene>
<dbReference type="InterPro" id="IPR036291">
    <property type="entry name" value="NAD(P)-bd_dom_sf"/>
</dbReference>
<dbReference type="InterPro" id="IPR000683">
    <property type="entry name" value="Gfo/Idh/MocA-like_OxRdtase_N"/>
</dbReference>
<dbReference type="Gene3D" id="3.40.50.720">
    <property type="entry name" value="NAD(P)-binding Rossmann-like Domain"/>
    <property type="match status" value="1"/>
</dbReference>
<feature type="domain" description="Gfo/Idh/MocA-like oxidoreductase C-terminal" evidence="3">
    <location>
        <begin position="155"/>
        <end position="321"/>
    </location>
</feature>
<dbReference type="GO" id="GO:0000166">
    <property type="term" value="F:nucleotide binding"/>
    <property type="evidence" value="ECO:0007669"/>
    <property type="project" value="InterPro"/>
</dbReference>
<comment type="similarity">
    <text evidence="1">Belongs to the Gfo/Idh/MocA family.</text>
</comment>
<evidence type="ECO:0000256" key="1">
    <source>
        <dbReference type="ARBA" id="ARBA00010928"/>
    </source>
</evidence>
<proteinExistence type="inferred from homology"/>
<accession>A0A537LPR6</accession>
<dbReference type="Proteomes" id="UP000315217">
    <property type="component" value="Unassembled WGS sequence"/>
</dbReference>
<dbReference type="Pfam" id="PF01408">
    <property type="entry name" value="GFO_IDH_MocA"/>
    <property type="match status" value="1"/>
</dbReference>
<organism evidence="4 5">
    <name type="scientific">Candidatus Segetimicrobium genomatis</name>
    <dbReference type="NCBI Taxonomy" id="2569760"/>
    <lineage>
        <taxon>Bacteria</taxon>
        <taxon>Bacillati</taxon>
        <taxon>Candidatus Sysuimicrobiota</taxon>
        <taxon>Candidatus Sysuimicrobiia</taxon>
        <taxon>Candidatus Sysuimicrobiales</taxon>
        <taxon>Candidatus Segetimicrobiaceae</taxon>
        <taxon>Candidatus Segetimicrobium</taxon>
    </lineage>
</organism>
<evidence type="ECO:0000259" key="2">
    <source>
        <dbReference type="Pfam" id="PF01408"/>
    </source>
</evidence>
<reference evidence="4 5" key="1">
    <citation type="journal article" date="2019" name="Nat. Microbiol.">
        <title>Mediterranean grassland soil C-N compound turnover is dependent on rainfall and depth, and is mediated by genomically divergent microorganisms.</title>
        <authorList>
            <person name="Diamond S."/>
            <person name="Andeer P.F."/>
            <person name="Li Z."/>
            <person name="Crits-Christoph A."/>
            <person name="Burstein D."/>
            <person name="Anantharaman K."/>
            <person name="Lane K.R."/>
            <person name="Thomas B.C."/>
            <person name="Pan C."/>
            <person name="Northen T.R."/>
            <person name="Banfield J.F."/>
        </authorList>
    </citation>
    <scope>NUCLEOTIDE SEQUENCE [LARGE SCALE GENOMIC DNA]</scope>
    <source>
        <strain evidence="4">NP_1</strain>
    </source>
</reference>
<feature type="domain" description="Gfo/Idh/MocA-like oxidoreductase N-terminal" evidence="2">
    <location>
        <begin position="1"/>
        <end position="118"/>
    </location>
</feature>
<dbReference type="SUPFAM" id="SSF55347">
    <property type="entry name" value="Glyceraldehyde-3-phosphate dehydrogenase-like, C-terminal domain"/>
    <property type="match status" value="1"/>
</dbReference>
<dbReference type="Gene3D" id="3.30.360.10">
    <property type="entry name" value="Dihydrodipicolinate Reductase, domain 2"/>
    <property type="match status" value="1"/>
</dbReference>
<sequence length="329" mass="35707">MRIAVYGAGQMGAAHVRHFSVLPDTTIAGVADADERRARSAAAAVGATPCPDLDSLLALRPDAVVIVVPNIHHAAAAIAALERGVHVFCEKPMATTVQDARAVLRAVERTRRIYQLGFNRRFAPVYTGLREILAGGVGVFSGTMKMNDGDMRTPVWFSDPKISGGFMYDTAIHLLDLVRWLLGPVQEVRCLTRSSCYPDQDDAVMLLRFHSGALVAFTTCGHATWTGPLERLELFGDHAALVTEGFERLTYTPARDQPAVTRDFAAFPVPERLGYAQETRVFTESVARNQAGGPTAEDAFRAVEFVDACYRSAAGDGAPVRLVPYQLDS</sequence>
<dbReference type="PANTHER" id="PTHR43377:SF1">
    <property type="entry name" value="BILIVERDIN REDUCTASE A"/>
    <property type="match status" value="1"/>
</dbReference>
<dbReference type="SUPFAM" id="SSF51735">
    <property type="entry name" value="NAD(P)-binding Rossmann-fold domains"/>
    <property type="match status" value="1"/>
</dbReference>
<name>A0A537LPR6_9BACT</name>